<dbReference type="AlphaFoldDB" id="A0A4R6VWF2"/>
<evidence type="ECO:0000256" key="1">
    <source>
        <dbReference type="ARBA" id="ARBA00006745"/>
    </source>
</evidence>
<comment type="similarity">
    <text evidence="1">Belongs to the metallo-dependent hydrolases superfamily. ATZ/TRZ family.</text>
</comment>
<dbReference type="InterPro" id="IPR011059">
    <property type="entry name" value="Metal-dep_hydrolase_composite"/>
</dbReference>
<reference evidence="4 5" key="1">
    <citation type="submission" date="2019-03" db="EMBL/GenBank/DDBJ databases">
        <title>Genomic Encyclopedia of Type Strains, Phase III (KMG-III): the genomes of soil and plant-associated and newly described type strains.</title>
        <authorList>
            <person name="Whitman W."/>
        </authorList>
    </citation>
    <scope>NUCLEOTIDE SEQUENCE [LARGE SCALE GENOMIC DNA]</scope>
    <source>
        <strain evidence="4 5">CGMCC 1.7002</strain>
    </source>
</reference>
<feature type="domain" description="Amidohydrolase-related" evidence="3">
    <location>
        <begin position="58"/>
        <end position="427"/>
    </location>
</feature>
<evidence type="ECO:0000259" key="3">
    <source>
        <dbReference type="Pfam" id="PF01979"/>
    </source>
</evidence>
<dbReference type="SUPFAM" id="SSF51338">
    <property type="entry name" value="Composite domain of metallo-dependent hydrolases"/>
    <property type="match status" value="1"/>
</dbReference>
<dbReference type="Gene3D" id="3.20.20.140">
    <property type="entry name" value="Metal-dependent hydrolases"/>
    <property type="match status" value="1"/>
</dbReference>
<keyword evidence="5" id="KW-1185">Reference proteome</keyword>
<name>A0A4R6VWF2_9HYPH</name>
<dbReference type="Proteomes" id="UP000295391">
    <property type="component" value="Unassembled WGS sequence"/>
</dbReference>
<dbReference type="PANTHER" id="PTHR43794:SF11">
    <property type="entry name" value="AMIDOHYDROLASE-RELATED DOMAIN-CONTAINING PROTEIN"/>
    <property type="match status" value="1"/>
</dbReference>
<dbReference type="InterPro" id="IPR032466">
    <property type="entry name" value="Metal_Hydrolase"/>
</dbReference>
<dbReference type="RefSeq" id="WP_133571718.1">
    <property type="nucleotide sequence ID" value="NZ_SNYR01000001.1"/>
</dbReference>
<keyword evidence="2 4" id="KW-0378">Hydrolase</keyword>
<dbReference type="GO" id="GO:0016810">
    <property type="term" value="F:hydrolase activity, acting on carbon-nitrogen (but not peptide) bonds"/>
    <property type="evidence" value="ECO:0007669"/>
    <property type="project" value="InterPro"/>
</dbReference>
<evidence type="ECO:0000313" key="4">
    <source>
        <dbReference type="EMBL" id="TDQ67074.1"/>
    </source>
</evidence>
<dbReference type="Gene3D" id="2.30.40.10">
    <property type="entry name" value="Urease, subunit C, domain 1"/>
    <property type="match status" value="1"/>
</dbReference>
<accession>A0A4R6VWF2</accession>
<proteinExistence type="inferred from homology"/>
<gene>
    <name evidence="4" type="ORF">ATL17_1081</name>
</gene>
<dbReference type="EMBL" id="SNYR01000001">
    <property type="protein sequence ID" value="TDQ67074.1"/>
    <property type="molecule type" value="Genomic_DNA"/>
</dbReference>
<dbReference type="Pfam" id="PF01979">
    <property type="entry name" value="Amidohydro_1"/>
    <property type="match status" value="1"/>
</dbReference>
<dbReference type="InterPro" id="IPR050287">
    <property type="entry name" value="MTA/SAH_deaminase"/>
</dbReference>
<comment type="caution">
    <text evidence="4">The sequence shown here is derived from an EMBL/GenBank/DDBJ whole genome shotgun (WGS) entry which is preliminary data.</text>
</comment>
<evidence type="ECO:0000313" key="5">
    <source>
        <dbReference type="Proteomes" id="UP000295391"/>
    </source>
</evidence>
<organism evidence="4 5">
    <name type="scientific">Maritalea mobilis</name>
    <dbReference type="NCBI Taxonomy" id="483324"/>
    <lineage>
        <taxon>Bacteria</taxon>
        <taxon>Pseudomonadati</taxon>
        <taxon>Pseudomonadota</taxon>
        <taxon>Alphaproteobacteria</taxon>
        <taxon>Hyphomicrobiales</taxon>
        <taxon>Devosiaceae</taxon>
        <taxon>Maritalea</taxon>
    </lineage>
</organism>
<evidence type="ECO:0000256" key="2">
    <source>
        <dbReference type="ARBA" id="ARBA00022801"/>
    </source>
</evidence>
<protein>
    <submittedName>
        <fullName evidence="4">Cytosine/adenosine deaminase-related metal-dependent hydrolase</fullName>
    </submittedName>
</protein>
<dbReference type="InterPro" id="IPR006680">
    <property type="entry name" value="Amidohydro-rel"/>
</dbReference>
<dbReference type="OrthoDB" id="9796020at2"/>
<dbReference type="PANTHER" id="PTHR43794">
    <property type="entry name" value="AMINOHYDROLASE SSNA-RELATED"/>
    <property type="match status" value="1"/>
</dbReference>
<dbReference type="SUPFAM" id="SSF51556">
    <property type="entry name" value="Metallo-dependent hydrolases"/>
    <property type="match status" value="1"/>
</dbReference>
<sequence length="477" mass="53221">MSTTLIRNADWIIAWDDQLKSHTYLTNQDVVFKDNKFVQIGGTWDGEADQEIDGRGKMIMPGLVDIHSHPTSEPGNKGLLEELGSKRLGQSSLYEFMPVFRVPQEAAPVATKVAMGEMLQSGVTTIVDMSGSRENWANEVAETGIRGVLCPMYRSARWFTKDGHSVEYEWDEKAGEAAFEQALKTVDDARKHPSGRMDGMLGPSQLDTCTEGLIKDSLAEARKRNMRMQIHAAQSVIEFEVIMRRFGYTPIEYLAHLDALGPDTIIGHGIFLNDHPMLHWPAANDFETLAKSGAHVAHCPTIFSRRGIALNTLDRYAKASIRVGIGTDSFPHNQIEEMRHACLMSRVNTRNYLAGSTDQAFNAATVWGAEAIGRDDIGKLAVGMKADFSIVDTKHPLMRPCREPLRSLIYTAAERAVKDVYVDGQQVVRDGKALYVDMDSALDQLEEFQRETVATVSERDWAGRQIEEMSPMVFPQK</sequence>